<evidence type="ECO:0000256" key="2">
    <source>
        <dbReference type="ARBA" id="ARBA00022448"/>
    </source>
</evidence>
<dbReference type="GO" id="GO:0005524">
    <property type="term" value="F:ATP binding"/>
    <property type="evidence" value="ECO:0007669"/>
    <property type="project" value="UniProtKB-KW"/>
</dbReference>
<dbReference type="GO" id="GO:0015421">
    <property type="term" value="F:ABC-type oligopeptide transporter activity"/>
    <property type="evidence" value="ECO:0007669"/>
    <property type="project" value="TreeGrafter"/>
</dbReference>
<dbReference type="Gene3D" id="1.20.1560.10">
    <property type="entry name" value="ABC transporter type 1, transmembrane domain"/>
    <property type="match status" value="1"/>
</dbReference>
<dbReference type="HOGENOM" id="CLU_000604_84_3_12"/>
<dbReference type="PANTHER" id="PTHR43394:SF1">
    <property type="entry name" value="ATP-BINDING CASSETTE SUB-FAMILY B MEMBER 10, MITOCHONDRIAL"/>
    <property type="match status" value="1"/>
</dbReference>
<dbReference type="GO" id="GO:0005886">
    <property type="term" value="C:plasma membrane"/>
    <property type="evidence" value="ECO:0007669"/>
    <property type="project" value="UniProtKB-SubCell"/>
</dbReference>
<organism evidence="12">
    <name type="scientific">Treponema denticola OTK</name>
    <dbReference type="NCBI Taxonomy" id="999434"/>
    <lineage>
        <taxon>Bacteria</taxon>
        <taxon>Pseudomonadati</taxon>
        <taxon>Spirochaetota</taxon>
        <taxon>Spirochaetia</taxon>
        <taxon>Spirochaetales</taxon>
        <taxon>Treponemataceae</taxon>
        <taxon>Treponema</taxon>
    </lineage>
</organism>
<keyword evidence="4 9" id="KW-0812">Transmembrane</keyword>
<dbReference type="Gene3D" id="3.40.50.300">
    <property type="entry name" value="P-loop containing nucleotide triphosphate hydrolases"/>
    <property type="match status" value="1"/>
</dbReference>
<evidence type="ECO:0000256" key="3">
    <source>
        <dbReference type="ARBA" id="ARBA00022475"/>
    </source>
</evidence>
<feature type="transmembrane region" description="Helical" evidence="9">
    <location>
        <begin position="124"/>
        <end position="146"/>
    </location>
</feature>
<dbReference type="InterPro" id="IPR036640">
    <property type="entry name" value="ABC1_TM_sf"/>
</dbReference>
<keyword evidence="6" id="KW-0067">ATP-binding</keyword>
<dbReference type="CDD" id="cd18551">
    <property type="entry name" value="ABC_6TM_LmrA_like"/>
    <property type="match status" value="1"/>
</dbReference>
<evidence type="ECO:0000256" key="8">
    <source>
        <dbReference type="ARBA" id="ARBA00023136"/>
    </source>
</evidence>
<evidence type="ECO:0000259" key="10">
    <source>
        <dbReference type="PROSITE" id="PS50893"/>
    </source>
</evidence>
<dbReference type="SUPFAM" id="SSF90123">
    <property type="entry name" value="ABC transporter transmembrane region"/>
    <property type="match status" value="1"/>
</dbReference>
<evidence type="ECO:0000256" key="6">
    <source>
        <dbReference type="ARBA" id="ARBA00022840"/>
    </source>
</evidence>
<feature type="transmembrane region" description="Helical" evidence="9">
    <location>
        <begin position="20"/>
        <end position="41"/>
    </location>
</feature>
<name>A0A0F6MRH5_TREDN</name>
<evidence type="ECO:0000256" key="7">
    <source>
        <dbReference type="ARBA" id="ARBA00022989"/>
    </source>
</evidence>
<evidence type="ECO:0000313" key="12">
    <source>
        <dbReference type="EMBL" id="EMB23899.1"/>
    </source>
</evidence>
<feature type="domain" description="ABC transmembrane type-1" evidence="11">
    <location>
        <begin position="21"/>
        <end position="295"/>
    </location>
</feature>
<keyword evidence="2" id="KW-0813">Transport</keyword>
<dbReference type="PROSITE" id="PS50929">
    <property type="entry name" value="ABC_TM1F"/>
    <property type="match status" value="1"/>
</dbReference>
<feature type="transmembrane region" description="Helical" evidence="9">
    <location>
        <begin position="239"/>
        <end position="260"/>
    </location>
</feature>
<reference evidence="12" key="1">
    <citation type="submission" date="2012-01" db="EMBL/GenBank/DDBJ databases">
        <title>The Genome Sequence of Treponema denticola OTK.</title>
        <authorList>
            <consortium name="The Broad Institute Genome Sequencing Platform"/>
            <person name="Earl A."/>
            <person name="Ward D."/>
            <person name="Feldgarden M."/>
            <person name="Gevers D."/>
            <person name="Blanton J.M."/>
            <person name="Fenno C.J."/>
            <person name="Baranova O.V."/>
            <person name="Mathney J."/>
            <person name="Dewhirst F.E."/>
            <person name="Izard J."/>
            <person name="Young S.K."/>
            <person name="Zeng Q."/>
            <person name="Gargeya S."/>
            <person name="Fitzgerald M."/>
            <person name="Haas B."/>
            <person name="Abouelleil A."/>
            <person name="Alvarado L."/>
            <person name="Arachchi H.M."/>
            <person name="Berlin A."/>
            <person name="Chapman S.B."/>
            <person name="Gearin G."/>
            <person name="Goldberg J."/>
            <person name="Griggs A."/>
            <person name="Gujja S."/>
            <person name="Hansen M."/>
            <person name="Heiman D."/>
            <person name="Howarth C."/>
            <person name="Larimer J."/>
            <person name="Lui A."/>
            <person name="MacDonald P.J.P."/>
            <person name="McCowen C."/>
            <person name="Montmayeur A."/>
            <person name="Murphy C."/>
            <person name="Neiman D."/>
            <person name="Pearson M."/>
            <person name="Priest M."/>
            <person name="Roberts A."/>
            <person name="Saif S."/>
            <person name="Shea T."/>
            <person name="Sisk P."/>
            <person name="Stolte C."/>
            <person name="Sykes S."/>
            <person name="Wortman J."/>
            <person name="Nusbaum C."/>
            <person name="Birren B."/>
        </authorList>
    </citation>
    <scope>NUCLEOTIDE SEQUENCE [LARGE SCALE GENOMIC DNA]</scope>
    <source>
        <strain evidence="12">OTK</strain>
    </source>
</reference>
<evidence type="ECO:0000259" key="11">
    <source>
        <dbReference type="PROSITE" id="PS50929"/>
    </source>
</evidence>
<feature type="transmembrane region" description="Helical" evidence="9">
    <location>
        <begin position="266"/>
        <end position="286"/>
    </location>
</feature>
<comment type="caution">
    <text evidence="12">The sequence shown here is derived from an EMBL/GenBank/DDBJ whole genome shotgun (WGS) entry which is preliminary data.</text>
</comment>
<protein>
    <submittedName>
        <fullName evidence="12">Uncharacterized protein</fullName>
    </submittedName>
</protein>
<dbReference type="InterPro" id="IPR017871">
    <property type="entry name" value="ABC_transporter-like_CS"/>
</dbReference>
<dbReference type="PATRIC" id="fig|999434.4.peg.1078"/>
<sequence>MDKSAFKKLKKRVPINIGAIVFACVLVGLGTVVSFAIPWFAKLILDGNESKQYLITLTCAVLISAAVSVIGRYIFNKCAIVWISKLRSDIADHIFGVKMKFFNKKNSSELSSEILNFTEKIKDLFASTTMHLISIAISSISIAVLFVLSWKLTLVMMGSLLALVIVISPISSMNSKVYKKNQEALNKLIGALSSIFLEIKLVKSYTAEKTEAKRIGNLNTEVKNLSVKSVKIEAGIEPVIMTIFILNLFFIFVYGGSLVAKNEMTIGALIAFCLYLFQIITPMVNIGNFFKDIKSLNEISDNIVKIFELETEETGTRPVGNVLKTESIKFDNVSFKYDDDAVILKDLSLEIEPKKTIAIVGPSGSGKSTLFSLLERFYNEYEGRISIGNTDINEFELKDWRKKISYVQQISSTTEDSILNNLTYGNDGPVPPELIEASLKKAGIYDYVNSLPEKLNTIVQEKGSNFSSGQLQRLMIARALIKQPDILLLDEITASLDSENELLVKITLDSIKNEKTIVIIAHRLSTVTSSDKIVFLDGGMITGIGTHEELLKTHALYEKYVNNQLI</sequence>
<dbReference type="PROSITE" id="PS50893">
    <property type="entry name" value="ABC_TRANSPORTER_2"/>
    <property type="match status" value="1"/>
</dbReference>
<dbReference type="InterPro" id="IPR003593">
    <property type="entry name" value="AAA+_ATPase"/>
</dbReference>
<dbReference type="PROSITE" id="PS51257">
    <property type="entry name" value="PROKAR_LIPOPROTEIN"/>
    <property type="match status" value="1"/>
</dbReference>
<dbReference type="AlphaFoldDB" id="A0A0F6MRH5"/>
<dbReference type="SMART" id="SM00382">
    <property type="entry name" value="AAA"/>
    <property type="match status" value="1"/>
</dbReference>
<keyword evidence="8 9" id="KW-0472">Membrane</keyword>
<evidence type="ECO:0000256" key="5">
    <source>
        <dbReference type="ARBA" id="ARBA00022741"/>
    </source>
</evidence>
<keyword evidence="5" id="KW-0547">Nucleotide-binding</keyword>
<feature type="transmembrane region" description="Helical" evidence="9">
    <location>
        <begin position="152"/>
        <end position="170"/>
    </location>
</feature>
<dbReference type="PANTHER" id="PTHR43394">
    <property type="entry name" value="ATP-DEPENDENT PERMEASE MDL1, MITOCHONDRIAL"/>
    <property type="match status" value="1"/>
</dbReference>
<dbReference type="RefSeq" id="WP_002691602.1">
    <property type="nucleotide sequence ID" value="NZ_CM001797.1"/>
</dbReference>
<accession>A0A0F6MRH5</accession>
<dbReference type="EMBL" id="AGDY01000004">
    <property type="protein sequence ID" value="EMB23899.1"/>
    <property type="molecule type" value="Genomic_DNA"/>
</dbReference>
<dbReference type="InterPro" id="IPR011527">
    <property type="entry name" value="ABC1_TM_dom"/>
</dbReference>
<dbReference type="Pfam" id="PF00005">
    <property type="entry name" value="ABC_tran"/>
    <property type="match status" value="1"/>
</dbReference>
<feature type="transmembrane region" description="Helical" evidence="9">
    <location>
        <begin position="53"/>
        <end position="75"/>
    </location>
</feature>
<feature type="domain" description="ABC transporter" evidence="10">
    <location>
        <begin position="328"/>
        <end position="563"/>
    </location>
</feature>
<dbReference type="SUPFAM" id="SSF52540">
    <property type="entry name" value="P-loop containing nucleoside triphosphate hydrolases"/>
    <property type="match status" value="1"/>
</dbReference>
<comment type="subcellular location">
    <subcellularLocation>
        <location evidence="1">Cell membrane</location>
        <topology evidence="1">Multi-pass membrane protein</topology>
    </subcellularLocation>
</comment>
<evidence type="ECO:0000256" key="9">
    <source>
        <dbReference type="SAM" id="Phobius"/>
    </source>
</evidence>
<gene>
    <name evidence="12" type="ORF">HMPREF9723_01037</name>
</gene>
<dbReference type="FunFam" id="3.40.50.300:FF:000221">
    <property type="entry name" value="Multidrug ABC transporter ATP-binding protein"/>
    <property type="match status" value="1"/>
</dbReference>
<keyword evidence="7 9" id="KW-1133">Transmembrane helix</keyword>
<dbReference type="Proteomes" id="UP000011701">
    <property type="component" value="Chromosome"/>
</dbReference>
<dbReference type="InterPro" id="IPR003439">
    <property type="entry name" value="ABC_transporter-like_ATP-bd"/>
</dbReference>
<proteinExistence type="predicted"/>
<evidence type="ECO:0000256" key="1">
    <source>
        <dbReference type="ARBA" id="ARBA00004651"/>
    </source>
</evidence>
<dbReference type="InterPro" id="IPR027417">
    <property type="entry name" value="P-loop_NTPase"/>
</dbReference>
<dbReference type="PROSITE" id="PS00211">
    <property type="entry name" value="ABC_TRANSPORTER_1"/>
    <property type="match status" value="1"/>
</dbReference>
<dbReference type="InterPro" id="IPR039421">
    <property type="entry name" value="Type_1_exporter"/>
</dbReference>
<dbReference type="GO" id="GO:0016887">
    <property type="term" value="F:ATP hydrolysis activity"/>
    <property type="evidence" value="ECO:0007669"/>
    <property type="project" value="InterPro"/>
</dbReference>
<evidence type="ECO:0000256" key="4">
    <source>
        <dbReference type="ARBA" id="ARBA00022692"/>
    </source>
</evidence>
<keyword evidence="3" id="KW-1003">Cell membrane</keyword>
<dbReference type="Pfam" id="PF00664">
    <property type="entry name" value="ABC_membrane"/>
    <property type="match status" value="1"/>
</dbReference>